<evidence type="ECO:0000313" key="2">
    <source>
        <dbReference type="Proteomes" id="UP000249661"/>
    </source>
</evidence>
<dbReference type="Proteomes" id="UP000249661">
    <property type="component" value="Unassembled WGS sequence"/>
</dbReference>
<dbReference type="EMBL" id="KZ824955">
    <property type="protein sequence ID" value="RAH70250.1"/>
    <property type="molecule type" value="Genomic_DNA"/>
</dbReference>
<keyword evidence="2" id="KW-1185">Reference proteome</keyword>
<accession>A0ACD1H915</accession>
<gene>
    <name evidence="1" type="ORF">BO66DRAFT_451079</name>
</gene>
<organism evidence="1 2">
    <name type="scientific">Aspergillus aculeatinus CBS 121060</name>
    <dbReference type="NCBI Taxonomy" id="1448322"/>
    <lineage>
        <taxon>Eukaryota</taxon>
        <taxon>Fungi</taxon>
        <taxon>Dikarya</taxon>
        <taxon>Ascomycota</taxon>
        <taxon>Pezizomycotina</taxon>
        <taxon>Eurotiomycetes</taxon>
        <taxon>Eurotiomycetidae</taxon>
        <taxon>Eurotiales</taxon>
        <taxon>Aspergillaceae</taxon>
        <taxon>Aspergillus</taxon>
        <taxon>Aspergillus subgen. Circumdati</taxon>
    </lineage>
</organism>
<name>A0ACD1H915_9EURO</name>
<proteinExistence type="predicted"/>
<sequence length="290" mass="32836">MSTRIPTYSTGPIVLITLYMQPPLDFLVTTHHSPLTPHQQPGQQQRNRNTTTKPQHTYKIYAHHTPSATNTTKPKSTQRTHPSQPPQEGHGYQSPTSAASGSGREPGRRIPSRWGNWLDAALASSFTLHQLTGTVGPHLNCTHALNFEVPMTLTLPHLQQIKPLIPSSTTSTTALHCTTHVASRKTIEKTIAQPQPQSHSTPHTQPHQRSNTTQVQTHSRPSRGLTFSEIIHSHPFSYEYSTVQYYYMTSPTAYRLPPTIHYVLYYIAVREKCMSCLAEQDKYKYKYKYK</sequence>
<reference evidence="1" key="1">
    <citation type="submission" date="2018-02" db="EMBL/GenBank/DDBJ databases">
        <title>The genomes of Aspergillus section Nigri reveals drivers in fungal speciation.</title>
        <authorList>
            <consortium name="DOE Joint Genome Institute"/>
            <person name="Vesth T.C."/>
            <person name="Nybo J."/>
            <person name="Theobald S."/>
            <person name="Brandl J."/>
            <person name="Frisvad J.C."/>
            <person name="Nielsen K.F."/>
            <person name="Lyhne E.K."/>
            <person name="Kogle M.E."/>
            <person name="Kuo A."/>
            <person name="Riley R."/>
            <person name="Clum A."/>
            <person name="Nolan M."/>
            <person name="Lipzen A."/>
            <person name="Salamov A."/>
            <person name="Henrissat B."/>
            <person name="Wiebenga A."/>
            <person name="De vries R.P."/>
            <person name="Grigoriev I.V."/>
            <person name="Mortensen U.H."/>
            <person name="Andersen M.R."/>
            <person name="Baker S.E."/>
        </authorList>
    </citation>
    <scope>NUCLEOTIDE SEQUENCE</scope>
    <source>
        <strain evidence="1">CBS 121060</strain>
    </source>
</reference>
<evidence type="ECO:0000313" key="1">
    <source>
        <dbReference type="EMBL" id="RAH70250.1"/>
    </source>
</evidence>
<protein>
    <submittedName>
        <fullName evidence="1">Uncharacterized protein</fullName>
    </submittedName>
</protein>